<dbReference type="InterPro" id="IPR000504">
    <property type="entry name" value="RRM_dom"/>
</dbReference>
<dbReference type="Gene3D" id="3.30.70.330">
    <property type="match status" value="1"/>
</dbReference>
<protein>
    <recommendedName>
        <fullName evidence="4">RRM domain-containing protein</fullName>
    </recommendedName>
</protein>
<evidence type="ECO:0000313" key="5">
    <source>
        <dbReference type="EMBL" id="KAK2639706.1"/>
    </source>
</evidence>
<accession>A0AAD9WQJ6</accession>
<proteinExistence type="predicted"/>
<feature type="compositionally biased region" description="Basic residues" evidence="3">
    <location>
        <begin position="376"/>
        <end position="406"/>
    </location>
</feature>
<dbReference type="PROSITE" id="PS50102">
    <property type="entry name" value="RRM"/>
    <property type="match status" value="1"/>
</dbReference>
<feature type="region of interest" description="Disordered" evidence="3">
    <location>
        <begin position="41"/>
        <end position="421"/>
    </location>
</feature>
<evidence type="ECO:0000313" key="6">
    <source>
        <dbReference type="Proteomes" id="UP001280121"/>
    </source>
</evidence>
<dbReference type="SMART" id="SM00360">
    <property type="entry name" value="RRM"/>
    <property type="match status" value="1"/>
</dbReference>
<feature type="compositionally biased region" description="Basic and acidic residues" evidence="3">
    <location>
        <begin position="65"/>
        <end position="92"/>
    </location>
</feature>
<feature type="compositionally biased region" description="Basic and acidic residues" evidence="3">
    <location>
        <begin position="213"/>
        <end position="232"/>
    </location>
</feature>
<dbReference type="Proteomes" id="UP001280121">
    <property type="component" value="Unassembled WGS sequence"/>
</dbReference>
<evidence type="ECO:0000256" key="2">
    <source>
        <dbReference type="PROSITE-ProRule" id="PRU00176"/>
    </source>
</evidence>
<dbReference type="EMBL" id="JANJYI010000008">
    <property type="protein sequence ID" value="KAK2639706.1"/>
    <property type="molecule type" value="Genomic_DNA"/>
</dbReference>
<feature type="compositionally biased region" description="Basic and acidic residues" evidence="3">
    <location>
        <begin position="124"/>
        <end position="134"/>
    </location>
</feature>
<dbReference type="GO" id="GO:0003723">
    <property type="term" value="F:RNA binding"/>
    <property type="evidence" value="ECO:0007669"/>
    <property type="project" value="UniProtKB-UniRule"/>
</dbReference>
<comment type="caution">
    <text evidence="5">The sequence shown here is derived from an EMBL/GenBank/DDBJ whole genome shotgun (WGS) entry which is preliminary data.</text>
</comment>
<feature type="compositionally biased region" description="Basic and acidic residues" evidence="3">
    <location>
        <begin position="254"/>
        <end position="264"/>
    </location>
</feature>
<evidence type="ECO:0000256" key="3">
    <source>
        <dbReference type="SAM" id="MobiDB-lite"/>
    </source>
</evidence>
<dbReference type="FunFam" id="3.30.70.330:FF:000535">
    <property type="entry name" value="Serine/arginine-rich splicing factor SR45a"/>
    <property type="match status" value="1"/>
</dbReference>
<reference evidence="5" key="1">
    <citation type="journal article" date="2023" name="Plant J.">
        <title>Genome sequences and population genomics provide insights into the demographic history, inbreeding, and mutation load of two 'living fossil' tree species of Dipteronia.</title>
        <authorList>
            <person name="Feng Y."/>
            <person name="Comes H.P."/>
            <person name="Chen J."/>
            <person name="Zhu S."/>
            <person name="Lu R."/>
            <person name="Zhang X."/>
            <person name="Li P."/>
            <person name="Qiu J."/>
            <person name="Olsen K.M."/>
            <person name="Qiu Y."/>
        </authorList>
    </citation>
    <scope>NUCLEOTIDE SEQUENCE</scope>
    <source>
        <strain evidence="5">KIB01</strain>
    </source>
</reference>
<feature type="compositionally biased region" description="Polar residues" evidence="3">
    <location>
        <begin position="152"/>
        <end position="167"/>
    </location>
</feature>
<dbReference type="InterPro" id="IPR035979">
    <property type="entry name" value="RBD_domain_sf"/>
</dbReference>
<feature type="compositionally biased region" description="Polar residues" evidence="3">
    <location>
        <begin position="281"/>
        <end position="298"/>
    </location>
</feature>
<gene>
    <name evidence="5" type="ORF">Ddye_027501</name>
</gene>
<dbReference type="AlphaFoldDB" id="A0AAD9WQJ6"/>
<evidence type="ECO:0000256" key="1">
    <source>
        <dbReference type="ARBA" id="ARBA00022884"/>
    </source>
</evidence>
<organism evidence="5 6">
    <name type="scientific">Dipteronia dyeriana</name>
    <dbReference type="NCBI Taxonomy" id="168575"/>
    <lineage>
        <taxon>Eukaryota</taxon>
        <taxon>Viridiplantae</taxon>
        <taxon>Streptophyta</taxon>
        <taxon>Embryophyta</taxon>
        <taxon>Tracheophyta</taxon>
        <taxon>Spermatophyta</taxon>
        <taxon>Magnoliopsida</taxon>
        <taxon>eudicotyledons</taxon>
        <taxon>Gunneridae</taxon>
        <taxon>Pentapetalae</taxon>
        <taxon>rosids</taxon>
        <taxon>malvids</taxon>
        <taxon>Sapindales</taxon>
        <taxon>Sapindaceae</taxon>
        <taxon>Hippocastanoideae</taxon>
        <taxon>Acereae</taxon>
        <taxon>Dipteronia</taxon>
    </lineage>
</organism>
<feature type="compositionally biased region" description="Polar residues" evidence="3">
    <location>
        <begin position="42"/>
        <end position="54"/>
    </location>
</feature>
<dbReference type="Pfam" id="PF00076">
    <property type="entry name" value="RRM_1"/>
    <property type="match status" value="1"/>
</dbReference>
<evidence type="ECO:0000259" key="4">
    <source>
        <dbReference type="PROSITE" id="PS50102"/>
    </source>
</evidence>
<feature type="compositionally biased region" description="Low complexity" evidence="3">
    <location>
        <begin position="201"/>
        <end position="210"/>
    </location>
</feature>
<feature type="domain" description="RRM" evidence="4">
    <location>
        <begin position="422"/>
        <end position="500"/>
    </location>
</feature>
<feature type="compositionally biased region" description="Basic and acidic residues" evidence="3">
    <location>
        <begin position="351"/>
        <end position="365"/>
    </location>
</feature>
<dbReference type="InterPro" id="IPR012677">
    <property type="entry name" value="Nucleotide-bd_a/b_plait_sf"/>
</dbReference>
<dbReference type="SUPFAM" id="SSF54928">
    <property type="entry name" value="RNA-binding domain, RBD"/>
    <property type="match status" value="1"/>
</dbReference>
<sequence>MSDLQEIDDSEVLNLSSTVGREEKADNQIFRNLATADEIQLDNKQGQQGSTSHSADIGFENPRSSYDKPHSVPAELDHDDVVRTRVDYDQEKTQSPYNNQGEMDELPGSYFRKSSFEFKAQTFHSDRGTEDSTHSQESPLSADDKSAEEIEGSSNIDRPNTSFQYKNVKNAELEKSLDEFTKSPCNGIEGETTENQTGMLSSSHRSPSSDSEGEIKNDSADVECESKNENYHYSRNSPTENRKVDVSHFTPHSPESHPAPEESPQHLSTTNGHRSPHSPCRQKNSSSTKRSDLATKNSPHGHLSPSPKRPRQGSHRKDGPSMKHMSTSPEPRYSPKKHRRHDRSISRSPIRQRDTTSKYGRDHRDRSRSRSPYMRGRYRSPRKRYSPRRRSPIGYHSRRPSPKRRPWSPPPNRRTGVGKPGKNLFVAGFSFLTTERDLERKFSRYGRVRDVRIVRDKRSGDSRGFGFLSLEKDEDADAAIRALDETEWNGRVILVEKSKSAR</sequence>
<feature type="compositionally biased region" description="Basic and acidic residues" evidence="3">
    <location>
        <begin position="169"/>
        <end position="181"/>
    </location>
</feature>
<dbReference type="InterPro" id="IPR052462">
    <property type="entry name" value="SLIRP/GR-RBP-like"/>
</dbReference>
<keyword evidence="1 2" id="KW-0694">RNA-binding</keyword>
<dbReference type="PANTHER" id="PTHR48027">
    <property type="entry name" value="HETEROGENEOUS NUCLEAR RIBONUCLEOPROTEIN 87F-RELATED"/>
    <property type="match status" value="1"/>
</dbReference>
<keyword evidence="6" id="KW-1185">Reference proteome</keyword>
<name>A0AAD9WQJ6_9ROSI</name>